<dbReference type="SUPFAM" id="SSF54909">
    <property type="entry name" value="Dimeric alpha+beta barrel"/>
    <property type="match status" value="1"/>
</dbReference>
<dbReference type="AlphaFoldDB" id="A0A1I4A239"/>
<name>A0A1I4A239_9ACTN</name>
<dbReference type="OrthoDB" id="6986893at2"/>
<keyword evidence="4" id="KW-1185">Reference proteome</keyword>
<gene>
    <name evidence="3" type="ORF">SAMN04488085_10227</name>
</gene>
<protein>
    <recommendedName>
        <fullName evidence="2">ABM domain-containing protein</fullName>
    </recommendedName>
</protein>
<keyword evidence="1" id="KW-1133">Transmembrane helix</keyword>
<evidence type="ECO:0000259" key="2">
    <source>
        <dbReference type="PROSITE" id="PS51725"/>
    </source>
</evidence>
<dbReference type="EMBL" id="FOSW01000002">
    <property type="protein sequence ID" value="SFK50011.1"/>
    <property type="molecule type" value="Genomic_DNA"/>
</dbReference>
<proteinExistence type="predicted"/>
<dbReference type="InParanoid" id="A0A1I4A239"/>
<accession>A0A1I4A239</accession>
<dbReference type="Gene3D" id="3.30.70.100">
    <property type="match status" value="1"/>
</dbReference>
<dbReference type="InterPro" id="IPR011008">
    <property type="entry name" value="Dimeric_a/b-barrel"/>
</dbReference>
<feature type="transmembrane region" description="Helical" evidence="1">
    <location>
        <begin position="132"/>
        <end position="152"/>
    </location>
</feature>
<feature type="domain" description="ABM" evidence="2">
    <location>
        <begin position="25"/>
        <end position="113"/>
    </location>
</feature>
<evidence type="ECO:0000313" key="3">
    <source>
        <dbReference type="EMBL" id="SFK50011.1"/>
    </source>
</evidence>
<dbReference type="Proteomes" id="UP000199152">
    <property type="component" value="Unassembled WGS sequence"/>
</dbReference>
<feature type="transmembrane region" description="Helical" evidence="1">
    <location>
        <begin position="164"/>
        <end position="187"/>
    </location>
</feature>
<dbReference type="Pfam" id="PF03992">
    <property type="entry name" value="ABM"/>
    <property type="match status" value="1"/>
</dbReference>
<reference evidence="3 4" key="1">
    <citation type="submission" date="2016-10" db="EMBL/GenBank/DDBJ databases">
        <authorList>
            <person name="de Groot N.N."/>
        </authorList>
    </citation>
    <scope>NUCLEOTIDE SEQUENCE [LARGE SCALE GENOMIC DNA]</scope>
    <source>
        <strain evidence="3 4">DSM 45317</strain>
    </source>
</reference>
<evidence type="ECO:0000313" key="4">
    <source>
        <dbReference type="Proteomes" id="UP000199152"/>
    </source>
</evidence>
<evidence type="ECO:0000256" key="1">
    <source>
        <dbReference type="SAM" id="Phobius"/>
    </source>
</evidence>
<dbReference type="PANTHER" id="PTHR40057">
    <property type="entry name" value="SLR1162 PROTEIN"/>
    <property type="match status" value="1"/>
</dbReference>
<dbReference type="InterPro" id="IPR038762">
    <property type="entry name" value="ABM_predict"/>
</dbReference>
<dbReference type="PROSITE" id="PS51725">
    <property type="entry name" value="ABM"/>
    <property type="match status" value="1"/>
</dbReference>
<sequence length="195" mass="21929">MHVTTRLRSRFAGPGSVTVPPAEPVTVTVARVVRPDQRQTFERWAADILALAATFPGNLGATLLRPGPHSSEYHLVYRFRDGESLARWERSAERQAALRHMPEMVDEERYARVDGLESFFTRPASPGPRWRSAVLTIAAVFLITSTLQLLVMPHVTSWPWPMRLLLSACIVVVLLGYVVMPTVTRLFSGWLRPGR</sequence>
<dbReference type="PANTHER" id="PTHR40057:SF1">
    <property type="entry name" value="SLR1162 PROTEIN"/>
    <property type="match status" value="1"/>
</dbReference>
<keyword evidence="1" id="KW-0812">Transmembrane</keyword>
<organism evidence="3 4">
    <name type="scientific">Geodermatophilus ruber</name>
    <dbReference type="NCBI Taxonomy" id="504800"/>
    <lineage>
        <taxon>Bacteria</taxon>
        <taxon>Bacillati</taxon>
        <taxon>Actinomycetota</taxon>
        <taxon>Actinomycetes</taxon>
        <taxon>Geodermatophilales</taxon>
        <taxon>Geodermatophilaceae</taxon>
        <taxon>Geodermatophilus</taxon>
    </lineage>
</organism>
<keyword evidence="1" id="KW-0472">Membrane</keyword>
<dbReference type="InterPro" id="IPR007138">
    <property type="entry name" value="ABM_dom"/>
</dbReference>